<sequence length="83" mass="9686">MMKWTDRRSFIPKHQSIIIVCFCFCKLFCLSDGVYQYMCGCIPNLESFYFYLFSKPTHCASHALVTRTLKPPVQDLGLQNKKP</sequence>
<dbReference type="AlphaFoldDB" id="A0A4D5RZ90"/>
<reference evidence="1" key="1">
    <citation type="submission" date="2019-04" db="EMBL/GenBank/DDBJ databases">
        <title>An insight into the mialome of Ixodes scapularis.</title>
        <authorList>
            <person name="Ribeiro J.M."/>
            <person name="Mather T.N."/>
            <person name="Karim S."/>
        </authorList>
    </citation>
    <scope>NUCLEOTIDE SEQUENCE</scope>
</reference>
<name>A0A4D5RZ90_IXOSC</name>
<evidence type="ECO:0000313" key="1">
    <source>
        <dbReference type="EMBL" id="MOY42613.1"/>
    </source>
</evidence>
<proteinExistence type="predicted"/>
<accession>A0A4D5RZ90</accession>
<organism evidence="1">
    <name type="scientific">Ixodes scapularis</name>
    <name type="common">Black-legged tick</name>
    <name type="synonym">Deer tick</name>
    <dbReference type="NCBI Taxonomy" id="6945"/>
    <lineage>
        <taxon>Eukaryota</taxon>
        <taxon>Metazoa</taxon>
        <taxon>Ecdysozoa</taxon>
        <taxon>Arthropoda</taxon>
        <taxon>Chelicerata</taxon>
        <taxon>Arachnida</taxon>
        <taxon>Acari</taxon>
        <taxon>Parasitiformes</taxon>
        <taxon>Ixodida</taxon>
        <taxon>Ixodoidea</taxon>
        <taxon>Ixodidae</taxon>
        <taxon>Ixodinae</taxon>
        <taxon>Ixodes</taxon>
    </lineage>
</organism>
<dbReference type="EMBL" id="GHJT01008642">
    <property type="protein sequence ID" value="MOY42613.1"/>
    <property type="molecule type" value="Transcribed_RNA"/>
</dbReference>
<protein>
    <submittedName>
        <fullName evidence="1">Putative secreted protein</fullName>
    </submittedName>
</protein>